<dbReference type="InterPro" id="IPR025443">
    <property type="entry name" value="DUF4307"/>
</dbReference>
<sequence>MTTDLTDRYGAPSRWTRPVTIAVAAVLAVVGLGWLGWAAWFHGSPDVTSEVMTYDVVSDHQVDARVDVDLAEGIDASCRVRAYAEDHTTVGEMTFTPVDGPNRVEIRTERRATSVEKVGCTAPGQSRPR</sequence>
<dbReference type="Pfam" id="PF14155">
    <property type="entry name" value="DUF4307"/>
    <property type="match status" value="1"/>
</dbReference>
<evidence type="ECO:0000313" key="3">
    <source>
        <dbReference type="Proteomes" id="UP001589698"/>
    </source>
</evidence>
<reference evidence="2 3" key="1">
    <citation type="submission" date="2024-09" db="EMBL/GenBank/DDBJ databases">
        <authorList>
            <person name="Sun Q."/>
            <person name="Mori K."/>
        </authorList>
    </citation>
    <scope>NUCLEOTIDE SEQUENCE [LARGE SCALE GENOMIC DNA]</scope>
    <source>
        <strain evidence="2 3">CCM 8654</strain>
    </source>
</reference>
<gene>
    <name evidence="2" type="ORF">ACFFJG_05480</name>
</gene>
<protein>
    <submittedName>
        <fullName evidence="2">DUF4307 domain-containing protein</fullName>
    </submittedName>
</protein>
<keyword evidence="1" id="KW-0812">Transmembrane</keyword>
<accession>A0ABV6DZ96</accession>
<keyword evidence="1" id="KW-0472">Membrane</keyword>
<organism evidence="2 3">
    <name type="scientific">Nocardioides zeicaulis</name>
    <dbReference type="NCBI Taxonomy" id="1776857"/>
    <lineage>
        <taxon>Bacteria</taxon>
        <taxon>Bacillati</taxon>
        <taxon>Actinomycetota</taxon>
        <taxon>Actinomycetes</taxon>
        <taxon>Propionibacteriales</taxon>
        <taxon>Nocardioidaceae</taxon>
        <taxon>Nocardioides</taxon>
    </lineage>
</organism>
<comment type="caution">
    <text evidence="2">The sequence shown here is derived from an EMBL/GenBank/DDBJ whole genome shotgun (WGS) entry which is preliminary data.</text>
</comment>
<feature type="transmembrane region" description="Helical" evidence="1">
    <location>
        <begin position="21"/>
        <end position="40"/>
    </location>
</feature>
<keyword evidence="3" id="KW-1185">Reference proteome</keyword>
<proteinExistence type="predicted"/>
<keyword evidence="1" id="KW-1133">Transmembrane helix</keyword>
<name>A0ABV6DZ96_9ACTN</name>
<dbReference type="EMBL" id="JBHLXH010000001">
    <property type="protein sequence ID" value="MFC0221924.1"/>
    <property type="molecule type" value="Genomic_DNA"/>
</dbReference>
<dbReference type="Proteomes" id="UP001589698">
    <property type="component" value="Unassembled WGS sequence"/>
</dbReference>
<evidence type="ECO:0000313" key="2">
    <source>
        <dbReference type="EMBL" id="MFC0221924.1"/>
    </source>
</evidence>
<evidence type="ECO:0000256" key="1">
    <source>
        <dbReference type="SAM" id="Phobius"/>
    </source>
</evidence>
<dbReference type="RefSeq" id="WP_378517589.1">
    <property type="nucleotide sequence ID" value="NZ_CBCSDI010000009.1"/>
</dbReference>